<keyword evidence="6 16" id="KW-1133">Transmembrane helix</keyword>
<name>A0AAD8LT52_ACIOX</name>
<feature type="transmembrane region" description="Helical" evidence="16">
    <location>
        <begin position="167"/>
        <end position="189"/>
    </location>
</feature>
<evidence type="ECO:0000256" key="15">
    <source>
        <dbReference type="ARBA" id="ARBA00079039"/>
    </source>
</evidence>
<evidence type="ECO:0000256" key="9">
    <source>
        <dbReference type="ARBA" id="ARBA00023157"/>
    </source>
</evidence>
<keyword evidence="7" id="KW-0297">G-protein coupled receptor</keyword>
<protein>
    <recommendedName>
        <fullName evidence="14">Growth hormone-releasing hormone receptor</fullName>
    </recommendedName>
    <alternativeName>
        <fullName evidence="15">Growth hormone-releasing factor receptor</fullName>
    </alternativeName>
</protein>
<evidence type="ECO:0000256" key="7">
    <source>
        <dbReference type="ARBA" id="ARBA00023040"/>
    </source>
</evidence>
<evidence type="ECO:0000256" key="5">
    <source>
        <dbReference type="ARBA" id="ARBA00022729"/>
    </source>
</evidence>
<dbReference type="Gene3D" id="4.10.1240.10">
    <property type="entry name" value="GPCR, family 2, extracellular hormone receptor domain"/>
    <property type="match status" value="1"/>
</dbReference>
<comment type="function">
    <text evidence="13">Receptor for GRF, coupled to G proteins which activate adenylyl cyclase. Stimulates somatotroph cell growth, growth hormone gene transcription and growth hormone secretion.</text>
</comment>
<feature type="transmembrane region" description="Helical" evidence="16">
    <location>
        <begin position="209"/>
        <end position="234"/>
    </location>
</feature>
<dbReference type="PROSITE" id="PS00650">
    <property type="entry name" value="G_PROTEIN_RECEP_F2_2"/>
    <property type="match status" value="1"/>
</dbReference>
<dbReference type="FunFam" id="1.20.1070.10:FF:000032">
    <property type="entry name" value="Vasoactive intestinal polypeptide receptor 1"/>
    <property type="match status" value="1"/>
</dbReference>
<evidence type="ECO:0000256" key="1">
    <source>
        <dbReference type="ARBA" id="ARBA00004651"/>
    </source>
</evidence>
<evidence type="ECO:0000259" key="19">
    <source>
        <dbReference type="PROSITE" id="PS50261"/>
    </source>
</evidence>
<evidence type="ECO:0000256" key="4">
    <source>
        <dbReference type="ARBA" id="ARBA00022692"/>
    </source>
</evidence>
<feature type="transmembrane region" description="Helical" evidence="16">
    <location>
        <begin position="328"/>
        <end position="349"/>
    </location>
</feature>
<dbReference type="GO" id="GO:0007166">
    <property type="term" value="P:cell surface receptor signaling pathway"/>
    <property type="evidence" value="ECO:0007669"/>
    <property type="project" value="InterPro"/>
</dbReference>
<dbReference type="GO" id="GO:0008528">
    <property type="term" value="F:G protein-coupled peptide receptor activity"/>
    <property type="evidence" value="ECO:0007669"/>
    <property type="project" value="TreeGrafter"/>
</dbReference>
<dbReference type="CDD" id="cd15271">
    <property type="entry name" value="7tmB1_GHRHR2"/>
    <property type="match status" value="1"/>
</dbReference>
<feature type="signal peptide" evidence="17">
    <location>
        <begin position="1"/>
        <end position="19"/>
    </location>
</feature>
<comment type="similarity">
    <text evidence="2">Belongs to the G-protein coupled receptor 2 family.</text>
</comment>
<dbReference type="InterPro" id="IPR001879">
    <property type="entry name" value="GPCR_2_extracellular_dom"/>
</dbReference>
<evidence type="ECO:0000256" key="8">
    <source>
        <dbReference type="ARBA" id="ARBA00023136"/>
    </source>
</evidence>
<dbReference type="GO" id="GO:0005886">
    <property type="term" value="C:plasma membrane"/>
    <property type="evidence" value="ECO:0007669"/>
    <property type="project" value="UniProtKB-SubCell"/>
</dbReference>
<keyword evidence="9" id="KW-1015">Disulfide bond</keyword>
<keyword evidence="12" id="KW-0807">Transducer</keyword>
<dbReference type="SUPFAM" id="SSF111418">
    <property type="entry name" value="Hormone receptor domain"/>
    <property type="match status" value="1"/>
</dbReference>
<dbReference type="Gene3D" id="1.20.1070.10">
    <property type="entry name" value="Rhodopsin 7-helix transmembrane proteins"/>
    <property type="match status" value="1"/>
</dbReference>
<dbReference type="Pfam" id="PF00002">
    <property type="entry name" value="7tm_2"/>
    <property type="match status" value="1"/>
</dbReference>
<evidence type="ECO:0000256" key="12">
    <source>
        <dbReference type="ARBA" id="ARBA00023224"/>
    </source>
</evidence>
<evidence type="ECO:0000256" key="6">
    <source>
        <dbReference type="ARBA" id="ARBA00022989"/>
    </source>
</evidence>
<keyword evidence="10 20" id="KW-0675">Receptor</keyword>
<dbReference type="EMBL" id="JAGXEW010000003">
    <property type="protein sequence ID" value="KAK1173877.1"/>
    <property type="molecule type" value="Genomic_DNA"/>
</dbReference>
<keyword evidence="11" id="KW-0325">Glycoprotein</keyword>
<evidence type="ECO:0000256" key="13">
    <source>
        <dbReference type="ARBA" id="ARBA00055347"/>
    </source>
</evidence>
<dbReference type="PRINTS" id="PR00249">
    <property type="entry name" value="GPCRSECRETIN"/>
</dbReference>
<dbReference type="SMART" id="SM00008">
    <property type="entry name" value="HormR"/>
    <property type="match status" value="1"/>
</dbReference>
<dbReference type="GO" id="GO:0016520">
    <property type="term" value="F:growth hormone-releasing hormone receptor activity"/>
    <property type="evidence" value="ECO:0007669"/>
    <property type="project" value="UniProtKB-ARBA"/>
</dbReference>
<feature type="domain" description="G-protein coupled receptors family 2 profile 1" evidence="18">
    <location>
        <begin position="36"/>
        <end position="114"/>
    </location>
</feature>
<keyword evidence="8 16" id="KW-0472">Membrane</keyword>
<evidence type="ECO:0000256" key="11">
    <source>
        <dbReference type="ARBA" id="ARBA00023180"/>
    </source>
</evidence>
<dbReference type="AlphaFoldDB" id="A0AAD8LT52"/>
<dbReference type="PROSITE" id="PS50227">
    <property type="entry name" value="G_PROTEIN_RECEP_F2_3"/>
    <property type="match status" value="1"/>
</dbReference>
<dbReference type="PROSITE" id="PS50261">
    <property type="entry name" value="G_PROTEIN_RECEP_F2_4"/>
    <property type="match status" value="1"/>
</dbReference>
<dbReference type="InterPro" id="IPR017983">
    <property type="entry name" value="GPCR_2_secretin-like_CS"/>
</dbReference>
<dbReference type="InterPro" id="IPR017981">
    <property type="entry name" value="GPCR_2-like_7TM"/>
</dbReference>
<dbReference type="PROSITE" id="PS00649">
    <property type="entry name" value="G_PROTEIN_RECEP_F2_1"/>
    <property type="match status" value="1"/>
</dbReference>
<sequence>MNTIFHFYLLLTLWKRVDSIHPECAIISELLKAETLCLEKQYNESSLKERHVCKTEWDGLQCWPRVAVGEVVSVTCPDFFRHFTTKQGHVYRNCTHRGWAYSFPPYPEACDFGNDTDMEPENTKLYYSKFQQIYTAGYSTSLVSLITAIVVFAVFRKFHCTRNYIHMNLFLSFILRASAVFIKDAVLFADENLDHCTMSTVSCKATVVFFQFSILANFFWLLVEGMYLQTLLALTFVSEKKYFWRYFLVGWGAPVTVMTTWVLTRIYHDNHGCWDDNEDTTVWWIIRCPILFAVFVNFVIFVNVIRILIQKLKTPAVGGNDSSHFMRLAKSTLLLIPLLGVHYIIFAFFPENTGIDARLYIELGLGSFQGFFVALLYCFLNGEVQAELKKRLERWHGEGYLSFKKKRRTLSSDSSTVNFVSQLTELERLSPKRRPSRYQNCISSV</sequence>
<reference evidence="20" key="1">
    <citation type="submission" date="2022-02" db="EMBL/GenBank/DDBJ databases">
        <title>Atlantic sturgeon de novo genome assembly.</title>
        <authorList>
            <person name="Stock M."/>
            <person name="Klopp C."/>
            <person name="Guiguen Y."/>
            <person name="Cabau C."/>
            <person name="Parinello H."/>
            <person name="Santidrian Yebra-Pimentel E."/>
            <person name="Kuhl H."/>
            <person name="Dirks R.P."/>
            <person name="Guessner J."/>
            <person name="Wuertz S."/>
            <person name="Du K."/>
            <person name="Schartl M."/>
        </authorList>
    </citation>
    <scope>NUCLEOTIDE SEQUENCE</scope>
    <source>
        <strain evidence="20">STURGEONOMICS-FGT-2020</strain>
        <tissue evidence="20">Whole blood</tissue>
    </source>
</reference>
<dbReference type="Pfam" id="PF02793">
    <property type="entry name" value="HRM"/>
    <property type="match status" value="1"/>
</dbReference>
<dbReference type="InterPro" id="IPR050332">
    <property type="entry name" value="GPCR_2"/>
</dbReference>
<evidence type="ECO:0000256" key="17">
    <source>
        <dbReference type="SAM" id="SignalP"/>
    </source>
</evidence>
<dbReference type="GO" id="GO:0007188">
    <property type="term" value="P:adenylate cyclase-modulating G protein-coupled receptor signaling pathway"/>
    <property type="evidence" value="ECO:0007669"/>
    <property type="project" value="TreeGrafter"/>
</dbReference>
<comment type="subcellular location">
    <subcellularLocation>
        <location evidence="1">Cell membrane</location>
        <topology evidence="1">Multi-pass membrane protein</topology>
    </subcellularLocation>
</comment>
<dbReference type="GO" id="GO:0051240">
    <property type="term" value="P:positive regulation of multicellular organismal process"/>
    <property type="evidence" value="ECO:0007669"/>
    <property type="project" value="UniProtKB-ARBA"/>
</dbReference>
<proteinExistence type="inferred from homology"/>
<evidence type="ECO:0000259" key="18">
    <source>
        <dbReference type="PROSITE" id="PS50227"/>
    </source>
</evidence>
<feature type="transmembrane region" description="Helical" evidence="16">
    <location>
        <begin position="133"/>
        <end position="155"/>
    </location>
</feature>
<dbReference type="Proteomes" id="UP001230051">
    <property type="component" value="Unassembled WGS sequence"/>
</dbReference>
<evidence type="ECO:0000256" key="2">
    <source>
        <dbReference type="ARBA" id="ARBA00005314"/>
    </source>
</evidence>
<evidence type="ECO:0000256" key="16">
    <source>
        <dbReference type="SAM" id="Phobius"/>
    </source>
</evidence>
<dbReference type="InterPro" id="IPR000832">
    <property type="entry name" value="GPCR_2_secretin-like"/>
</dbReference>
<feature type="transmembrane region" description="Helical" evidence="16">
    <location>
        <begin position="361"/>
        <end position="380"/>
    </location>
</feature>
<dbReference type="PRINTS" id="PR01154">
    <property type="entry name" value="VIP1RECEPTOR"/>
</dbReference>
<dbReference type="PANTHER" id="PTHR45620:SF6">
    <property type="entry name" value="GROWTH HORMONE-RELEASING HORMONE-LIKE PEPTIDE RECEPTOR"/>
    <property type="match status" value="1"/>
</dbReference>
<keyword evidence="4 16" id="KW-0812">Transmembrane</keyword>
<dbReference type="SUPFAM" id="SSF81321">
    <property type="entry name" value="Family A G protein-coupled receptor-like"/>
    <property type="match status" value="1"/>
</dbReference>
<keyword evidence="21" id="KW-1185">Reference proteome</keyword>
<keyword evidence="3" id="KW-1003">Cell membrane</keyword>
<dbReference type="GO" id="GO:0017046">
    <property type="term" value="F:peptide hormone binding"/>
    <property type="evidence" value="ECO:0007669"/>
    <property type="project" value="TreeGrafter"/>
</dbReference>
<dbReference type="GO" id="GO:0040008">
    <property type="term" value="P:regulation of growth"/>
    <property type="evidence" value="ECO:0007669"/>
    <property type="project" value="UniProtKB-ARBA"/>
</dbReference>
<dbReference type="InterPro" id="IPR036445">
    <property type="entry name" value="GPCR_2_extracell_dom_sf"/>
</dbReference>
<feature type="chain" id="PRO_5042238736" description="Growth hormone-releasing hormone receptor" evidence="17">
    <location>
        <begin position="20"/>
        <end position="445"/>
    </location>
</feature>
<evidence type="ECO:0000313" key="20">
    <source>
        <dbReference type="EMBL" id="KAK1173877.1"/>
    </source>
</evidence>
<keyword evidence="5 17" id="KW-0732">Signal</keyword>
<feature type="domain" description="G-protein coupled receptors family 2 profile 2" evidence="19">
    <location>
        <begin position="130"/>
        <end position="381"/>
    </location>
</feature>
<feature type="transmembrane region" description="Helical" evidence="16">
    <location>
        <begin position="246"/>
        <end position="264"/>
    </location>
</feature>
<evidence type="ECO:0000256" key="3">
    <source>
        <dbReference type="ARBA" id="ARBA00022475"/>
    </source>
</evidence>
<feature type="transmembrane region" description="Helical" evidence="16">
    <location>
        <begin position="284"/>
        <end position="308"/>
    </location>
</feature>
<dbReference type="PANTHER" id="PTHR45620">
    <property type="entry name" value="PDF RECEPTOR-LIKE PROTEIN-RELATED"/>
    <property type="match status" value="1"/>
</dbReference>
<gene>
    <name evidence="20" type="primary">Vipr1</name>
    <name evidence="20" type="ORF">AOXY_G4107</name>
</gene>
<evidence type="ECO:0000313" key="21">
    <source>
        <dbReference type="Proteomes" id="UP001230051"/>
    </source>
</evidence>
<dbReference type="FunFam" id="4.10.1240.10:FF:000014">
    <property type="entry name" value="Growth hormone-releasing hormone receptor 2"/>
    <property type="match status" value="1"/>
</dbReference>
<evidence type="ECO:0000256" key="14">
    <source>
        <dbReference type="ARBA" id="ARBA00071070"/>
    </source>
</evidence>
<organism evidence="20 21">
    <name type="scientific">Acipenser oxyrinchus oxyrinchus</name>
    <dbReference type="NCBI Taxonomy" id="40147"/>
    <lineage>
        <taxon>Eukaryota</taxon>
        <taxon>Metazoa</taxon>
        <taxon>Chordata</taxon>
        <taxon>Craniata</taxon>
        <taxon>Vertebrata</taxon>
        <taxon>Euteleostomi</taxon>
        <taxon>Actinopterygii</taxon>
        <taxon>Chondrostei</taxon>
        <taxon>Acipenseriformes</taxon>
        <taxon>Acipenseridae</taxon>
        <taxon>Acipenser</taxon>
    </lineage>
</organism>
<dbReference type="GO" id="GO:0004999">
    <property type="term" value="F:vasoactive intestinal polypeptide receptor activity"/>
    <property type="evidence" value="ECO:0007669"/>
    <property type="project" value="InterPro"/>
</dbReference>
<comment type="caution">
    <text evidence="20">The sequence shown here is derived from an EMBL/GenBank/DDBJ whole genome shotgun (WGS) entry which is preliminary data.</text>
</comment>
<dbReference type="InterPro" id="IPR001771">
    <property type="entry name" value="GPCR_2_VIP_rcpt_1"/>
</dbReference>
<evidence type="ECO:0000256" key="10">
    <source>
        <dbReference type="ARBA" id="ARBA00023170"/>
    </source>
</evidence>
<accession>A0AAD8LT52</accession>